<proteinExistence type="predicted"/>
<dbReference type="Pfam" id="PF05406">
    <property type="entry name" value="WGR"/>
    <property type="match status" value="1"/>
</dbReference>
<dbReference type="EMBL" id="JAHHGM010000023">
    <property type="protein sequence ID" value="MBT2990871.1"/>
    <property type="molecule type" value="Genomic_DNA"/>
</dbReference>
<reference evidence="2 3" key="1">
    <citation type="submission" date="2021-05" db="EMBL/GenBank/DDBJ databases">
        <title>Genetic and Functional Diversity in Clade A Lucinid endosymbionts from the Bahamas.</title>
        <authorList>
            <person name="Giani N.M."/>
            <person name="Engel A.S."/>
            <person name="Campbell B.J."/>
        </authorList>
    </citation>
    <scope>NUCLEOTIDE SEQUENCE [LARGE SCALE GENOMIC DNA]</scope>
    <source>
        <strain evidence="2">LUC16012Gg_MoonRockCtena</strain>
    </source>
</reference>
<protein>
    <submittedName>
        <fullName evidence="2">WGR domain-containing protein</fullName>
    </submittedName>
</protein>
<dbReference type="AlphaFoldDB" id="A0A944QX10"/>
<evidence type="ECO:0000259" key="1">
    <source>
        <dbReference type="Pfam" id="PF05406"/>
    </source>
</evidence>
<dbReference type="InterPro" id="IPR049809">
    <property type="entry name" value="YehF/YfeS-like_WGR"/>
</dbReference>
<dbReference type="InterPro" id="IPR008893">
    <property type="entry name" value="WGR_domain"/>
</dbReference>
<organism evidence="2 3">
    <name type="scientific">Candidatus Thiodiazotropha taylori</name>
    <dbReference type="NCBI Taxonomy" id="2792791"/>
    <lineage>
        <taxon>Bacteria</taxon>
        <taxon>Pseudomonadati</taxon>
        <taxon>Pseudomonadota</taxon>
        <taxon>Gammaproteobacteria</taxon>
        <taxon>Chromatiales</taxon>
        <taxon>Sedimenticolaceae</taxon>
        <taxon>Candidatus Thiodiazotropha</taxon>
    </lineage>
</organism>
<name>A0A944QX10_9GAMM</name>
<dbReference type="Proteomes" id="UP000770889">
    <property type="component" value="Unassembled WGS sequence"/>
</dbReference>
<dbReference type="CDD" id="cd07996">
    <property type="entry name" value="WGR_MMR_like"/>
    <property type="match status" value="1"/>
</dbReference>
<comment type="caution">
    <text evidence="2">The sequence shown here is derived from an EMBL/GenBank/DDBJ whole genome shotgun (WGS) entry which is preliminary data.</text>
</comment>
<sequence>MNRIWIHQEKRRYYRAHLQPDLFGVWTLTRSWGSLDSNHGQVRTELVDSQTKGQKILAGINRRRSGHGYRLAHAAG</sequence>
<dbReference type="InterPro" id="IPR036930">
    <property type="entry name" value="WGR_dom_sf"/>
</dbReference>
<evidence type="ECO:0000313" key="3">
    <source>
        <dbReference type="Proteomes" id="UP000770889"/>
    </source>
</evidence>
<gene>
    <name evidence="2" type="ORF">KME65_18080</name>
</gene>
<feature type="domain" description="WGR" evidence="1">
    <location>
        <begin position="1"/>
        <end position="71"/>
    </location>
</feature>
<dbReference type="SUPFAM" id="SSF142921">
    <property type="entry name" value="WGR domain-like"/>
    <property type="match status" value="1"/>
</dbReference>
<evidence type="ECO:0000313" key="2">
    <source>
        <dbReference type="EMBL" id="MBT2990871.1"/>
    </source>
</evidence>
<accession>A0A944QX10</accession>